<dbReference type="Proteomes" id="UP000241206">
    <property type="component" value="Unassembled WGS sequence"/>
</dbReference>
<dbReference type="AlphaFoldDB" id="A0A2T4HRV2"/>
<reference evidence="1 2" key="1">
    <citation type="submission" date="2017-11" db="EMBL/GenBank/DDBJ databases">
        <title>Sphingomonas oleivorans sp. nov., isolated from oil-contaminated soil.</title>
        <authorList>
            <person name="Wang L."/>
            <person name="Chen L."/>
        </authorList>
    </citation>
    <scope>NUCLEOTIDE SEQUENCE [LARGE SCALE GENOMIC DNA]</scope>
    <source>
        <strain evidence="1 2">K101</strain>
    </source>
</reference>
<keyword evidence="2" id="KW-1185">Reference proteome</keyword>
<dbReference type="Gene3D" id="3.40.1090.10">
    <property type="entry name" value="Cytosolic phospholipase A2 catalytic domain"/>
    <property type="match status" value="1"/>
</dbReference>
<gene>
    <name evidence="1" type="ORF">CV103_14685</name>
</gene>
<proteinExistence type="predicted"/>
<evidence type="ECO:0008006" key="3">
    <source>
        <dbReference type="Google" id="ProtNLM"/>
    </source>
</evidence>
<sequence length="228" mass="25538">MQLVERYVDQTMLDAIAREYAKGRLLLVATADLDALEPVIWNMTAIAASKNPRAPELFRKILVASASIPGAFPPVMIDVTVDGVRHQEMHVDGGTIAQVFLYPPAAKAALHGHIVARKRTLYIIRNARLDPDWASVERRTLPVAARAVASLTQTQGIGDLYRIYVTTQRDGIDYNLAFIPSSFNVPHRQEFDTDYMRQLFELGRAEGSAGYRWQKYPPGYEAAPIDQR</sequence>
<dbReference type="RefSeq" id="WP_107395367.1">
    <property type="nucleotide sequence ID" value="NZ_PHHF01000063.1"/>
</dbReference>
<dbReference type="EMBL" id="PHHF01000063">
    <property type="protein sequence ID" value="PTD18511.1"/>
    <property type="molecule type" value="Genomic_DNA"/>
</dbReference>
<protein>
    <recommendedName>
        <fullName evidence="3">Patatin</fullName>
    </recommendedName>
</protein>
<evidence type="ECO:0000313" key="2">
    <source>
        <dbReference type="Proteomes" id="UP000241206"/>
    </source>
</evidence>
<dbReference type="InterPro" id="IPR016035">
    <property type="entry name" value="Acyl_Trfase/lysoPLipase"/>
</dbReference>
<organism evidence="1 2">
    <name type="scientific">Edaphosphingomonas fennica</name>
    <dbReference type="NCBI Taxonomy" id="114404"/>
    <lineage>
        <taxon>Bacteria</taxon>
        <taxon>Pseudomonadati</taxon>
        <taxon>Pseudomonadota</taxon>
        <taxon>Alphaproteobacteria</taxon>
        <taxon>Sphingomonadales</taxon>
        <taxon>Rhizorhabdaceae</taxon>
        <taxon>Edaphosphingomonas</taxon>
    </lineage>
</organism>
<name>A0A2T4HRV2_9SPHN</name>
<dbReference type="SUPFAM" id="SSF52151">
    <property type="entry name" value="FabD/lysophospholipase-like"/>
    <property type="match status" value="1"/>
</dbReference>
<accession>A0A2T4HRV2</accession>
<evidence type="ECO:0000313" key="1">
    <source>
        <dbReference type="EMBL" id="PTD18511.1"/>
    </source>
</evidence>
<comment type="caution">
    <text evidence="1">The sequence shown here is derived from an EMBL/GenBank/DDBJ whole genome shotgun (WGS) entry which is preliminary data.</text>
</comment>